<proteinExistence type="predicted"/>
<feature type="compositionally biased region" description="Polar residues" evidence="1">
    <location>
        <begin position="48"/>
        <end position="60"/>
    </location>
</feature>
<sequence length="391" mass="41814">MDYQAFNGQQPSFGGFPSSAPSPQTSLPPQAQAQAQAQAQFQQAGQSFPYSGQFANNGQGFPNPGGVVGHGAGSSSGAPMNGMMQQQPMQPGGMQRGERFPPSRLVLPEPVPDHSLADPVLTLTRHGAAAMQQQQQQQQYSTAPYSQALPSPAHQQFAQNRQTASPASNVGQPYATPHLQHPQHLQQQSPVPSNGHQQPMAQIKPEPPQAQTPVKTVPPSPVSPVAQARNQDRVATLLEINSILIKEVCDLQSQGKAGQVGQAADGKPESDKSQPSKEYVDYMRRLQANLAFLAQNAEKNHKPGQQLQPGPAIMSVPAGPPEVVKLYQKLVELFPGWKGQAAQMKQSPGPQRMNSNASIASQPPNSAGLQQNWSQNAMANMQQAQAQAKID</sequence>
<dbReference type="eggNOG" id="ENOG502SGD2">
    <property type="taxonomic scope" value="Eukaryota"/>
</dbReference>
<dbReference type="RefSeq" id="XP_001793480.1">
    <property type="nucleotide sequence ID" value="XM_001793428.1"/>
</dbReference>
<accession>Q0UZC7</accession>
<name>Q0UZC7_PHANO</name>
<evidence type="ECO:0000256" key="1">
    <source>
        <dbReference type="SAM" id="MobiDB-lite"/>
    </source>
</evidence>
<reference evidence="3" key="1">
    <citation type="journal article" date="2007" name="Plant Cell">
        <title>Dothideomycete-plant interactions illuminated by genome sequencing and EST analysis of the wheat pathogen Stagonospora nodorum.</title>
        <authorList>
            <person name="Hane J.K."/>
            <person name="Lowe R.G."/>
            <person name="Solomon P.S."/>
            <person name="Tan K.C."/>
            <person name="Schoch C.L."/>
            <person name="Spatafora J.W."/>
            <person name="Crous P.W."/>
            <person name="Kodira C."/>
            <person name="Birren B.W."/>
            <person name="Galagan J.E."/>
            <person name="Torriani S.F."/>
            <person name="McDonald B.A."/>
            <person name="Oliver R.P."/>
        </authorList>
    </citation>
    <scope>NUCLEOTIDE SEQUENCE [LARGE SCALE GENOMIC DNA]</scope>
    <source>
        <strain evidence="3">SN15 / ATCC MYA-4574 / FGSC 10173</strain>
    </source>
</reference>
<dbReference type="GeneID" id="5970337"/>
<dbReference type="InParanoid" id="Q0UZC7"/>
<feature type="region of interest" description="Disordered" evidence="1">
    <location>
        <begin position="1"/>
        <end position="78"/>
    </location>
</feature>
<gene>
    <name evidence="2" type="ORF">SNOG_02887</name>
</gene>
<feature type="compositionally biased region" description="Polar residues" evidence="1">
    <location>
        <begin position="140"/>
        <end position="171"/>
    </location>
</feature>
<feature type="compositionally biased region" description="Polar residues" evidence="1">
    <location>
        <begin position="189"/>
        <end position="200"/>
    </location>
</feature>
<evidence type="ECO:0000313" key="2">
    <source>
        <dbReference type="EMBL" id="EAT89618.2"/>
    </source>
</evidence>
<organism evidence="2 3">
    <name type="scientific">Phaeosphaeria nodorum (strain SN15 / ATCC MYA-4574 / FGSC 10173)</name>
    <name type="common">Glume blotch fungus</name>
    <name type="synonym">Parastagonospora nodorum</name>
    <dbReference type="NCBI Taxonomy" id="321614"/>
    <lineage>
        <taxon>Eukaryota</taxon>
        <taxon>Fungi</taxon>
        <taxon>Dikarya</taxon>
        <taxon>Ascomycota</taxon>
        <taxon>Pezizomycotina</taxon>
        <taxon>Dothideomycetes</taxon>
        <taxon>Pleosporomycetidae</taxon>
        <taxon>Pleosporales</taxon>
        <taxon>Pleosporineae</taxon>
        <taxon>Phaeosphaeriaceae</taxon>
        <taxon>Parastagonospora</taxon>
    </lineage>
</organism>
<feature type="compositionally biased region" description="Low complexity" evidence="1">
    <location>
        <begin position="375"/>
        <end position="391"/>
    </location>
</feature>
<feature type="compositionally biased region" description="Low complexity" evidence="1">
    <location>
        <begin position="11"/>
        <end position="47"/>
    </location>
</feature>
<feature type="compositionally biased region" description="Polar residues" evidence="1">
    <location>
        <begin position="1"/>
        <end position="10"/>
    </location>
</feature>
<evidence type="ECO:0000313" key="3">
    <source>
        <dbReference type="Proteomes" id="UP000001055"/>
    </source>
</evidence>
<feature type="region of interest" description="Disordered" evidence="1">
    <location>
        <begin position="127"/>
        <end position="228"/>
    </location>
</feature>
<dbReference type="Proteomes" id="UP000001055">
    <property type="component" value="Unassembled WGS sequence"/>
</dbReference>
<feature type="compositionally biased region" description="Low complexity" evidence="1">
    <location>
        <begin position="177"/>
        <end position="188"/>
    </location>
</feature>
<feature type="compositionally biased region" description="Polar residues" evidence="1">
    <location>
        <begin position="343"/>
        <end position="374"/>
    </location>
</feature>
<feature type="region of interest" description="Disordered" evidence="1">
    <location>
        <begin position="339"/>
        <end position="391"/>
    </location>
</feature>
<protein>
    <submittedName>
        <fullName evidence="2">Uncharacterized protein</fullName>
    </submittedName>
</protein>
<dbReference type="HOGENOM" id="CLU_070653_0_0_1"/>
<dbReference type="AlphaFoldDB" id="Q0UZC7"/>
<dbReference type="KEGG" id="pno:SNOG_02887"/>
<dbReference type="VEuPathDB" id="FungiDB:JI435_028870"/>
<feature type="compositionally biased region" description="Pro residues" evidence="1">
    <location>
        <begin position="205"/>
        <end position="222"/>
    </location>
</feature>
<dbReference type="EMBL" id="CH445328">
    <property type="protein sequence ID" value="EAT89618.2"/>
    <property type="molecule type" value="Genomic_DNA"/>
</dbReference>